<feature type="domain" description="SH3b" evidence="1">
    <location>
        <begin position="253"/>
        <end position="313"/>
    </location>
</feature>
<evidence type="ECO:0000259" key="1">
    <source>
        <dbReference type="Pfam" id="PF08239"/>
    </source>
</evidence>
<comment type="caution">
    <text evidence="2">The sequence shown here is derived from an EMBL/GenBank/DDBJ whole genome shotgun (WGS) entry which is preliminary data.</text>
</comment>
<proteinExistence type="predicted"/>
<organism evidence="2 3">
    <name type="scientific">Leptospira bouyouniensis</name>
    <dbReference type="NCBI Taxonomy" id="2484911"/>
    <lineage>
        <taxon>Bacteria</taxon>
        <taxon>Pseudomonadati</taxon>
        <taxon>Spirochaetota</taxon>
        <taxon>Spirochaetia</taxon>
        <taxon>Leptospirales</taxon>
        <taxon>Leptospiraceae</taxon>
        <taxon>Leptospira</taxon>
    </lineage>
</organism>
<dbReference type="AlphaFoldDB" id="A0A7I0IUA8"/>
<gene>
    <name evidence="2" type="ORF">EHQ43_01380</name>
</gene>
<evidence type="ECO:0000313" key="2">
    <source>
        <dbReference type="EMBL" id="TGL09137.1"/>
    </source>
</evidence>
<reference evidence="2 3" key="1">
    <citation type="journal article" date="2019" name="PLoS Negl. Trop. Dis.">
        <title>Revisiting the worldwide diversity of Leptospira species in the environment.</title>
        <authorList>
            <person name="Vincent A.T."/>
            <person name="Schiettekatte O."/>
            <person name="Bourhy P."/>
            <person name="Veyrier F.J."/>
            <person name="Picardeau M."/>
        </authorList>
    </citation>
    <scope>NUCLEOTIDE SEQUENCE [LARGE SCALE GENOMIC DNA]</scope>
    <source>
        <strain evidence="2 3">201800273</strain>
    </source>
</reference>
<dbReference type="Proteomes" id="UP000297641">
    <property type="component" value="Unassembled WGS sequence"/>
</dbReference>
<evidence type="ECO:0000313" key="3">
    <source>
        <dbReference type="Proteomes" id="UP000297641"/>
    </source>
</evidence>
<protein>
    <submittedName>
        <fullName evidence="2">SH3 domain-containing protein</fullName>
    </submittedName>
</protein>
<dbReference type="InterPro" id="IPR003646">
    <property type="entry name" value="SH3-like_bac-type"/>
</dbReference>
<dbReference type="Gene3D" id="2.30.30.40">
    <property type="entry name" value="SH3 Domains"/>
    <property type="match status" value="1"/>
</dbReference>
<name>A0A7I0IUA8_9LEPT</name>
<dbReference type="Pfam" id="PF08239">
    <property type="entry name" value="SH3_3"/>
    <property type="match status" value="1"/>
</dbReference>
<dbReference type="RefSeq" id="WP_135769953.1">
    <property type="nucleotide sequence ID" value="NZ_RQFT01000002.1"/>
</dbReference>
<dbReference type="EMBL" id="RQFT01000002">
    <property type="protein sequence ID" value="TGL09137.1"/>
    <property type="molecule type" value="Genomic_DNA"/>
</dbReference>
<accession>A0A7I0IUA8</accession>
<sequence>MNKYSNILFFFCFSVLTCKESIDIKRNESKYKSESDILLLKRMPSLYDLSFIESKIDQPCYHFYQYFGLIGKPEITIKKGNEYCFFDFNGMKVSIETKYKGTDYWFIQLELNHIKSKIKKLLTIAIDLQKIRYITSTNHCYEYGYYTDKYSDNAPGWQYVPCGASKKLIFKAGILDKGELYCYQNYNDGLELEKQYKVNDLVYECGKFFSFEGNQIIEQENPNVTEKKYTCGNECFDFIPYLRKGEYLIRKPNTILRSKPTRKSEILAKYNTDDTLEVLEDVGNIEKISFQVAPWVRVRMFDGKEGFIYGALLKQEGEFWPPY</sequence>